<evidence type="ECO:0000313" key="2">
    <source>
        <dbReference type="Proteomes" id="UP000001844"/>
    </source>
</evidence>
<dbReference type="Proteomes" id="UP000001844">
    <property type="component" value="Chromosome"/>
</dbReference>
<evidence type="ECO:0000313" key="1">
    <source>
        <dbReference type="EMBL" id="ADE14121.1"/>
    </source>
</evidence>
<dbReference type="STRING" id="472759.Nhal_0948"/>
<sequence>MDGHLTSQGTIKTLEDLLGRAREGQLIGVAFVGILRGRRPIKGFSGHSAQDPYFTMGVMQGLSEDLLARAKTRRY</sequence>
<dbReference type="RefSeq" id="WP_013032014.1">
    <property type="nucleotide sequence ID" value="NC_013960.1"/>
</dbReference>
<organism evidence="1 2">
    <name type="scientific">Nitrosococcus halophilus (strain Nc4)</name>
    <dbReference type="NCBI Taxonomy" id="472759"/>
    <lineage>
        <taxon>Bacteria</taxon>
        <taxon>Pseudomonadati</taxon>
        <taxon>Pseudomonadota</taxon>
        <taxon>Gammaproteobacteria</taxon>
        <taxon>Chromatiales</taxon>
        <taxon>Chromatiaceae</taxon>
        <taxon>Nitrosococcus</taxon>
    </lineage>
</organism>
<dbReference type="KEGG" id="nhl:Nhal_0948"/>
<gene>
    <name evidence="1" type="ordered locus">Nhal_0948</name>
</gene>
<dbReference type="AlphaFoldDB" id="D5BYD8"/>
<keyword evidence="2" id="KW-1185">Reference proteome</keyword>
<protein>
    <submittedName>
        <fullName evidence="1">Uncharacterized protein</fullName>
    </submittedName>
</protein>
<reference evidence="2" key="1">
    <citation type="submission" date="2010-04" db="EMBL/GenBank/DDBJ databases">
        <title>Complete genome sequence of Nitrosococcus halophilus Nc4, a salt-adapted, aerobic obligate ammonia-oxidizing sulfur purple bacterium.</title>
        <authorList>
            <consortium name="US DOE Joint Genome Institute"/>
            <person name="Campbell M.A."/>
            <person name="Malfatti S.A."/>
            <person name="Chain P.S.G."/>
            <person name="Heidelberg J.F."/>
            <person name="Ward B.B."/>
            <person name="Klotz M.G."/>
        </authorList>
    </citation>
    <scope>NUCLEOTIDE SEQUENCE [LARGE SCALE GENOMIC DNA]</scope>
    <source>
        <strain evidence="2">Nc4</strain>
    </source>
</reference>
<proteinExistence type="predicted"/>
<name>D5BYD8_NITHN</name>
<dbReference type="EMBL" id="CP001798">
    <property type="protein sequence ID" value="ADE14121.1"/>
    <property type="molecule type" value="Genomic_DNA"/>
</dbReference>
<dbReference type="HOGENOM" id="CLU_2667360_0_0_6"/>
<accession>D5BYD8</accession>